<protein>
    <submittedName>
        <fullName evidence="3">AAA ATPase domain protein</fullName>
    </submittedName>
</protein>
<evidence type="ECO:0000313" key="3">
    <source>
        <dbReference type="EMBL" id="EXC07258.1"/>
    </source>
</evidence>
<dbReference type="InterPro" id="IPR003959">
    <property type="entry name" value="ATPase_AAA_core"/>
</dbReference>
<dbReference type="PANTHER" id="PTHR32182:SF25">
    <property type="entry name" value="SLR1056 PROTEIN"/>
    <property type="match status" value="1"/>
</dbReference>
<dbReference type="Gene3D" id="3.40.50.300">
    <property type="entry name" value="P-loop containing nucleotide triphosphate hydrolases"/>
    <property type="match status" value="1"/>
</dbReference>
<dbReference type="GO" id="GO:0005524">
    <property type="term" value="F:ATP binding"/>
    <property type="evidence" value="ECO:0007669"/>
    <property type="project" value="InterPro"/>
</dbReference>
<dbReference type="PANTHER" id="PTHR32182">
    <property type="entry name" value="DNA REPLICATION AND REPAIR PROTEIN RECF"/>
    <property type="match status" value="1"/>
</dbReference>
<sequence>MSEMKKLELPNIDGQVVEIETVQSVLFIGANGAGKTRLGTWIDINSPQKEKVHRISAQKSLQFPDSTTPQAIDKAEKDLLWGGPTWDNPGMKIHKWEQRPATFLQNDFHKLMVYLFSDETEENAKFKRACKESTIKIDPPLTKIDELKSLWEKILPHRELIIGGLRIQTCLKGQSEKVYNSSEMSDGERVIFYLIGQCLAAPKNGIIVIDEPELHLHKSVQIPLWNEIEKLRSDCLFVYLTHDVDFASAKENSKKIWLKSFDGNNWDWNEIAEDENLPNELLLEILGSRKPIVFVEGENGSFDVSLYREILSDFLVIPRGSCTQVIQSVKALKANNQLHHLQVYGIIDRDRRPQHEIDRLERDSIFVLKVAEVENLFCTQEILKIVSKRLGRNFTQDFENVSNTLFSRLNGEIQTQVSLHVNDEIKFLLQMFDTSKKTEVEIQNSLNDLISNINVNKLYSERYQLLSDIIQNKNYAELLAIYNRKSLASQISPSLGLTNGSLPETVVRLSKSDCGNEIRAALKPYFGNFQQLIN</sequence>
<dbReference type="GO" id="GO:0016887">
    <property type="term" value="F:ATP hydrolysis activity"/>
    <property type="evidence" value="ECO:0007669"/>
    <property type="project" value="InterPro"/>
</dbReference>
<organism evidence="3 4">
    <name type="scientific">Acinetobacter baumannii 625974</name>
    <dbReference type="NCBI Taxonomy" id="1310607"/>
    <lineage>
        <taxon>Bacteria</taxon>
        <taxon>Pseudomonadati</taxon>
        <taxon>Pseudomonadota</taxon>
        <taxon>Gammaproteobacteria</taxon>
        <taxon>Moraxellales</taxon>
        <taxon>Moraxellaceae</taxon>
        <taxon>Acinetobacter</taxon>
        <taxon>Acinetobacter calcoaceticus/baumannii complex</taxon>
    </lineage>
</organism>
<name>A0A009PXT5_ACIBA</name>
<reference evidence="3 4" key="1">
    <citation type="submission" date="2014-02" db="EMBL/GenBank/DDBJ databases">
        <title>Comparative genomics and transcriptomics to identify genetic mechanisms underlying the emergence of carbapenem resistant Acinetobacter baumannii (CRAb).</title>
        <authorList>
            <person name="Harris A.D."/>
            <person name="Johnson K.J."/>
            <person name="George J."/>
            <person name="Shefchek K."/>
            <person name="Daugherty S.C."/>
            <person name="Parankush S."/>
            <person name="Sadzewicz L."/>
            <person name="Tallon L."/>
            <person name="Sengamalay N."/>
            <person name="Hazen T.H."/>
            <person name="Rasko D.A."/>
        </authorList>
    </citation>
    <scope>NUCLEOTIDE SEQUENCE [LARGE SCALE GENOMIC DNA]</scope>
    <source>
        <strain evidence="3 4">625974</strain>
    </source>
</reference>
<evidence type="ECO:0000259" key="1">
    <source>
        <dbReference type="Pfam" id="PF13304"/>
    </source>
</evidence>
<dbReference type="GO" id="GO:0000731">
    <property type="term" value="P:DNA synthesis involved in DNA repair"/>
    <property type="evidence" value="ECO:0007669"/>
    <property type="project" value="TreeGrafter"/>
</dbReference>
<dbReference type="AlphaFoldDB" id="A0A009PXT5"/>
<dbReference type="InterPro" id="IPR027417">
    <property type="entry name" value="P-loop_NTPase"/>
</dbReference>
<dbReference type="EMBL" id="JEXD01000015">
    <property type="protein sequence ID" value="EXC07258.1"/>
    <property type="molecule type" value="Genomic_DNA"/>
</dbReference>
<comment type="caution">
    <text evidence="3">The sequence shown here is derived from an EMBL/GenBank/DDBJ whole genome shotgun (WGS) entry which is preliminary data.</text>
</comment>
<dbReference type="GO" id="GO:0006302">
    <property type="term" value="P:double-strand break repair"/>
    <property type="evidence" value="ECO:0007669"/>
    <property type="project" value="TreeGrafter"/>
</dbReference>
<feature type="domain" description="DUF4435" evidence="2">
    <location>
        <begin position="289"/>
        <end position="472"/>
    </location>
</feature>
<dbReference type="Pfam" id="PF13304">
    <property type="entry name" value="AAA_21"/>
    <property type="match status" value="1"/>
</dbReference>
<gene>
    <name evidence="3" type="ORF">J506_2141</name>
</gene>
<dbReference type="RefSeq" id="WP_001293296.1">
    <property type="nucleotide sequence ID" value="NZ_JEXD01000015.1"/>
</dbReference>
<accession>A0A009PXT5</accession>
<dbReference type="Proteomes" id="UP000021108">
    <property type="component" value="Unassembled WGS sequence"/>
</dbReference>
<dbReference type="PATRIC" id="fig|1310607.3.peg.2078"/>
<dbReference type="InterPro" id="IPR029492">
    <property type="entry name" value="DUF4435"/>
</dbReference>
<feature type="domain" description="ATPase AAA-type core" evidence="1">
    <location>
        <begin position="172"/>
        <end position="221"/>
    </location>
</feature>
<dbReference type="SUPFAM" id="SSF52540">
    <property type="entry name" value="P-loop containing nucleoside triphosphate hydrolases"/>
    <property type="match status" value="1"/>
</dbReference>
<evidence type="ECO:0000313" key="4">
    <source>
        <dbReference type="Proteomes" id="UP000021108"/>
    </source>
</evidence>
<dbReference type="Pfam" id="PF14491">
    <property type="entry name" value="DUF4435"/>
    <property type="match status" value="1"/>
</dbReference>
<evidence type="ECO:0000259" key="2">
    <source>
        <dbReference type="Pfam" id="PF14491"/>
    </source>
</evidence>
<proteinExistence type="predicted"/>